<dbReference type="GO" id="GO:0003676">
    <property type="term" value="F:nucleic acid binding"/>
    <property type="evidence" value="ECO:0007669"/>
    <property type="project" value="InterPro"/>
</dbReference>
<dbReference type="OrthoDB" id="5918473at2"/>
<dbReference type="EMBL" id="CP002831">
    <property type="protein sequence ID" value="AFC25766.1"/>
    <property type="molecule type" value="Genomic_DNA"/>
</dbReference>
<dbReference type="Proteomes" id="UP000007519">
    <property type="component" value="Chromosome"/>
</dbReference>
<dbReference type="InterPro" id="IPR003615">
    <property type="entry name" value="HNH_nuc"/>
</dbReference>
<sequence>MRKVNKDFSAAPQKLVDQFADEEASLIRAKEDHSFNPRIYNTAIKSELEALYHHKCAYCESPMGTEQFTVEHYRPKKGRNGYWWLGYEWSNLLPVCKDCNGPKADVFKVKGKDLHNCSERMKALKISQGGPFRSLKPPYTDTTKTALDRAQMRADSPYLLAEGPYLLHPEIDEPRDYIEVRKNGEIYSIEKGNQRAEETIKLVNLNRFNLYMSRLGIIDAAKFAIVEAISSSFILLDELDIPIPEGKQKEVLLTIAKRLIASEIKKLEKKLAPNAPYTLTTYSLLKNDCALLEKALDDQQRDIFKLALIYYKKNKALTP</sequence>
<dbReference type="GO" id="GO:0008270">
    <property type="term" value="F:zinc ion binding"/>
    <property type="evidence" value="ECO:0007669"/>
    <property type="project" value="InterPro"/>
</dbReference>
<dbReference type="KEGG" id="sgn:SGRA_3038"/>
<feature type="domain" description="HNH nuclease" evidence="1">
    <location>
        <begin position="43"/>
        <end position="101"/>
    </location>
</feature>
<dbReference type="RefSeq" id="WP_015693366.1">
    <property type="nucleotide sequence ID" value="NC_016940.1"/>
</dbReference>
<dbReference type="Pfam" id="PF01844">
    <property type="entry name" value="HNH"/>
    <property type="match status" value="1"/>
</dbReference>
<gene>
    <name evidence="2" type="ordered locus">SGRA_3038</name>
</gene>
<dbReference type="GO" id="GO:0004519">
    <property type="term" value="F:endonuclease activity"/>
    <property type="evidence" value="ECO:0007669"/>
    <property type="project" value="InterPro"/>
</dbReference>
<proteinExistence type="predicted"/>
<dbReference type="CDD" id="cd00085">
    <property type="entry name" value="HNHc"/>
    <property type="match status" value="1"/>
</dbReference>
<dbReference type="STRING" id="984262.SGRA_3038"/>
<reference evidence="2 3" key="1">
    <citation type="journal article" date="2012" name="Stand. Genomic Sci.">
        <title>Complete genome sequencing and analysis of Saprospira grandis str. Lewin, a predatory marine bacterium.</title>
        <authorList>
            <person name="Saw J.H."/>
            <person name="Yuryev A."/>
            <person name="Kanbe M."/>
            <person name="Hou S."/>
            <person name="Young A.G."/>
            <person name="Aizawa S."/>
            <person name="Alam M."/>
        </authorList>
    </citation>
    <scope>NUCLEOTIDE SEQUENCE [LARGE SCALE GENOMIC DNA]</scope>
    <source>
        <strain evidence="2 3">Lewin</strain>
    </source>
</reference>
<dbReference type="AlphaFoldDB" id="H6KZJ0"/>
<keyword evidence="3" id="KW-1185">Reference proteome</keyword>
<dbReference type="InterPro" id="IPR002711">
    <property type="entry name" value="HNH"/>
</dbReference>
<name>H6KZJ0_SAPGL</name>
<protein>
    <recommendedName>
        <fullName evidence="1">HNH nuclease domain-containing protein</fullName>
    </recommendedName>
</protein>
<dbReference type="Gene3D" id="1.10.30.50">
    <property type="match status" value="1"/>
</dbReference>
<accession>H6KZJ0</accession>
<dbReference type="eggNOG" id="COG1403">
    <property type="taxonomic scope" value="Bacteria"/>
</dbReference>
<dbReference type="HOGENOM" id="CLU_871233_0_0_10"/>
<organism evidence="2 3">
    <name type="scientific">Saprospira grandis (strain Lewin)</name>
    <dbReference type="NCBI Taxonomy" id="984262"/>
    <lineage>
        <taxon>Bacteria</taxon>
        <taxon>Pseudomonadati</taxon>
        <taxon>Bacteroidota</taxon>
        <taxon>Saprospiria</taxon>
        <taxon>Saprospirales</taxon>
        <taxon>Saprospiraceae</taxon>
        <taxon>Saprospira</taxon>
    </lineage>
</organism>
<evidence type="ECO:0000313" key="3">
    <source>
        <dbReference type="Proteomes" id="UP000007519"/>
    </source>
</evidence>
<dbReference type="SMART" id="SM00507">
    <property type="entry name" value="HNHc"/>
    <property type="match status" value="1"/>
</dbReference>
<evidence type="ECO:0000313" key="2">
    <source>
        <dbReference type="EMBL" id="AFC25766.1"/>
    </source>
</evidence>
<evidence type="ECO:0000259" key="1">
    <source>
        <dbReference type="SMART" id="SM00507"/>
    </source>
</evidence>